<dbReference type="Gene3D" id="3.30.40.10">
    <property type="entry name" value="Zinc/RING finger domain, C3HC4 (zinc finger)"/>
    <property type="match status" value="1"/>
</dbReference>
<dbReference type="PANTHER" id="PTHR25465">
    <property type="entry name" value="B-BOX DOMAIN CONTAINING"/>
    <property type="match status" value="1"/>
</dbReference>
<dbReference type="AlphaFoldDB" id="A0AAV6ZP55"/>
<evidence type="ECO:0000256" key="6">
    <source>
        <dbReference type="ARBA" id="ARBA00022859"/>
    </source>
</evidence>
<dbReference type="SMART" id="SM00184">
    <property type="entry name" value="RING"/>
    <property type="match status" value="1"/>
</dbReference>
<dbReference type="CDD" id="cd19769">
    <property type="entry name" value="Bbox2_TRIM16-like"/>
    <property type="match status" value="1"/>
</dbReference>
<dbReference type="SUPFAM" id="SSF49899">
    <property type="entry name" value="Concanavalin A-like lectins/glucanases"/>
    <property type="match status" value="1"/>
</dbReference>
<keyword evidence="3 8" id="KW-0863">Zinc-finger</keyword>
<dbReference type="Proteomes" id="UP000824782">
    <property type="component" value="Unassembled WGS sequence"/>
</dbReference>
<evidence type="ECO:0000256" key="1">
    <source>
        <dbReference type="ARBA" id="ARBA00022588"/>
    </source>
</evidence>
<dbReference type="InterPro" id="IPR003649">
    <property type="entry name" value="Bbox_C"/>
</dbReference>
<evidence type="ECO:0000313" key="13">
    <source>
        <dbReference type="Proteomes" id="UP000824782"/>
    </source>
</evidence>
<dbReference type="GO" id="GO:0045087">
    <property type="term" value="P:innate immune response"/>
    <property type="evidence" value="ECO:0007669"/>
    <property type="project" value="UniProtKB-KW"/>
</dbReference>
<evidence type="ECO:0000256" key="8">
    <source>
        <dbReference type="PROSITE-ProRule" id="PRU00024"/>
    </source>
</evidence>
<dbReference type="SMART" id="SM00502">
    <property type="entry name" value="BBC"/>
    <property type="match status" value="1"/>
</dbReference>
<dbReference type="EMBL" id="WNYA01000205">
    <property type="protein sequence ID" value="KAG8549284.1"/>
    <property type="molecule type" value="Genomic_DNA"/>
</dbReference>
<sequence length="473" mass="54179">MASADLRDELLCSICLSIYTDPVTLRCGHNFCRVCIEQVLATQDESRIYTCPACRSKTRKRPALRRNIDLCNVTKRIRSTQPLHGEVTWIRCTYCFHSPVPAVKSCLMCEASLCDDHLRVHSKGPEHVLTDPSTSLENRKCPVHKKILEYYCKEDAACICVTCRLDGEHQGHQVETLDEASEKKKKKLRNVFQKLVAKREETEGRVQSLEERCRKAQEKASGEAERVTALFVDIRRRLDNVEKKLLNEISRERENTSLSLSALIQMFEIKKDELSRKMKHIEELCNMTDPLTVLQEPDTGDLCDPEEEGGDGDTGGCDIGYGKAKLISHISQTLSDLIKDVNVTFYVQDPAEILMDLNTAANNILISDDLKTVTRTEMSQNRPKTAERFQDYQDYRRGRQSHIGDNNKSWGLIRFSGQYYVVHDSKRAAQCDNILSNRFRICLDYEAGELSFYELCDPIRHLHTFTTTFRLPL</sequence>
<dbReference type="SUPFAM" id="SSF57845">
    <property type="entry name" value="B-box zinc-binding domain"/>
    <property type="match status" value="1"/>
</dbReference>
<keyword evidence="4" id="KW-0833">Ubl conjugation pathway</keyword>
<evidence type="ECO:0000259" key="10">
    <source>
        <dbReference type="PROSITE" id="PS50089"/>
    </source>
</evidence>
<dbReference type="Gene3D" id="4.10.830.40">
    <property type="match status" value="1"/>
</dbReference>
<evidence type="ECO:0000256" key="5">
    <source>
        <dbReference type="ARBA" id="ARBA00022833"/>
    </source>
</evidence>
<feature type="domain" description="B box-type" evidence="11">
    <location>
        <begin position="136"/>
        <end position="177"/>
    </location>
</feature>
<reference evidence="12" key="1">
    <citation type="thesis" date="2020" institute="ProQuest LLC" country="789 East Eisenhower Parkway, Ann Arbor, MI, USA">
        <title>Comparative Genomics and Chromosome Evolution.</title>
        <authorList>
            <person name="Mudd A.B."/>
        </authorList>
    </citation>
    <scope>NUCLEOTIDE SEQUENCE</scope>
    <source>
        <strain evidence="12">237g6f4</strain>
        <tissue evidence="12">Blood</tissue>
    </source>
</reference>
<evidence type="ECO:0000256" key="3">
    <source>
        <dbReference type="ARBA" id="ARBA00022771"/>
    </source>
</evidence>
<dbReference type="InterPro" id="IPR027370">
    <property type="entry name" value="Znf-RING_euk"/>
</dbReference>
<gene>
    <name evidence="12" type="ORF">GDO81_021758</name>
</gene>
<dbReference type="InterPro" id="IPR000315">
    <property type="entry name" value="Znf_B-box"/>
</dbReference>
<protein>
    <submittedName>
        <fullName evidence="12">Uncharacterized protein</fullName>
    </submittedName>
</protein>
<keyword evidence="7 9" id="KW-0175">Coiled coil</keyword>
<dbReference type="SMART" id="SM00336">
    <property type="entry name" value="BBOX"/>
    <property type="match status" value="1"/>
</dbReference>
<dbReference type="Gene3D" id="2.60.120.920">
    <property type="match status" value="2"/>
</dbReference>
<keyword evidence="13" id="KW-1185">Reference proteome</keyword>
<proteinExistence type="predicted"/>
<dbReference type="PROSITE" id="PS50089">
    <property type="entry name" value="ZF_RING_2"/>
    <property type="match status" value="1"/>
</dbReference>
<dbReference type="Pfam" id="PF13765">
    <property type="entry name" value="PRY"/>
    <property type="match status" value="1"/>
</dbReference>
<keyword evidence="6" id="KW-0391">Immunity</keyword>
<dbReference type="Pfam" id="PF00622">
    <property type="entry name" value="SPRY"/>
    <property type="match status" value="1"/>
</dbReference>
<dbReference type="Pfam" id="PF13445">
    <property type="entry name" value="zf-RING_UBOX"/>
    <property type="match status" value="1"/>
</dbReference>
<name>A0AAV6ZP55_ENGPU</name>
<dbReference type="InterPro" id="IPR006574">
    <property type="entry name" value="PRY"/>
</dbReference>
<dbReference type="InterPro" id="IPR013320">
    <property type="entry name" value="ConA-like_dom_sf"/>
</dbReference>
<dbReference type="GO" id="GO:0008270">
    <property type="term" value="F:zinc ion binding"/>
    <property type="evidence" value="ECO:0007669"/>
    <property type="project" value="UniProtKB-KW"/>
</dbReference>
<dbReference type="InterPro" id="IPR001841">
    <property type="entry name" value="Znf_RING"/>
</dbReference>
<dbReference type="Gene3D" id="3.30.160.60">
    <property type="entry name" value="Classic Zinc Finger"/>
    <property type="match status" value="1"/>
</dbReference>
<evidence type="ECO:0000259" key="11">
    <source>
        <dbReference type="PROSITE" id="PS50119"/>
    </source>
</evidence>
<evidence type="ECO:0000256" key="9">
    <source>
        <dbReference type="SAM" id="Coils"/>
    </source>
</evidence>
<evidence type="ECO:0000256" key="4">
    <source>
        <dbReference type="ARBA" id="ARBA00022786"/>
    </source>
</evidence>
<dbReference type="PROSITE" id="PS00518">
    <property type="entry name" value="ZF_RING_1"/>
    <property type="match status" value="1"/>
</dbReference>
<evidence type="ECO:0000313" key="12">
    <source>
        <dbReference type="EMBL" id="KAG8549284.1"/>
    </source>
</evidence>
<dbReference type="InterPro" id="IPR051051">
    <property type="entry name" value="E3_ubiq-ligase_TRIM/RNF"/>
</dbReference>
<dbReference type="SUPFAM" id="SSF57850">
    <property type="entry name" value="RING/U-box"/>
    <property type="match status" value="1"/>
</dbReference>
<dbReference type="PANTHER" id="PTHR25465:SF41">
    <property type="entry name" value="E3 UBIQUITIN-PROTEIN LIGASE RNF135"/>
    <property type="match status" value="1"/>
</dbReference>
<comment type="caution">
    <text evidence="12">The sequence shown here is derived from an EMBL/GenBank/DDBJ whole genome shotgun (WGS) entry which is preliminary data.</text>
</comment>
<dbReference type="InterPro" id="IPR043136">
    <property type="entry name" value="B30.2/SPRY_sf"/>
</dbReference>
<dbReference type="InterPro" id="IPR013083">
    <property type="entry name" value="Znf_RING/FYVE/PHD"/>
</dbReference>
<dbReference type="Pfam" id="PF00643">
    <property type="entry name" value="zf-B_box"/>
    <property type="match status" value="1"/>
</dbReference>
<dbReference type="InterPro" id="IPR003877">
    <property type="entry name" value="SPRY_dom"/>
</dbReference>
<organism evidence="12 13">
    <name type="scientific">Engystomops pustulosus</name>
    <name type="common">Tungara frog</name>
    <name type="synonym">Physalaemus pustulosus</name>
    <dbReference type="NCBI Taxonomy" id="76066"/>
    <lineage>
        <taxon>Eukaryota</taxon>
        <taxon>Metazoa</taxon>
        <taxon>Chordata</taxon>
        <taxon>Craniata</taxon>
        <taxon>Vertebrata</taxon>
        <taxon>Euteleostomi</taxon>
        <taxon>Amphibia</taxon>
        <taxon>Batrachia</taxon>
        <taxon>Anura</taxon>
        <taxon>Neobatrachia</taxon>
        <taxon>Hyloidea</taxon>
        <taxon>Leptodactylidae</taxon>
        <taxon>Leiuperinae</taxon>
        <taxon>Engystomops</taxon>
    </lineage>
</organism>
<accession>A0AAV6ZP55</accession>
<feature type="coiled-coil region" evidence="9">
    <location>
        <begin position="185"/>
        <end position="284"/>
    </location>
</feature>
<keyword evidence="1" id="KW-0399">Innate immunity</keyword>
<keyword evidence="5" id="KW-0862">Zinc</keyword>
<dbReference type="PROSITE" id="PS50119">
    <property type="entry name" value="ZF_BBOX"/>
    <property type="match status" value="1"/>
</dbReference>
<feature type="domain" description="RING-type" evidence="10">
    <location>
        <begin position="12"/>
        <end position="55"/>
    </location>
</feature>
<evidence type="ECO:0000256" key="2">
    <source>
        <dbReference type="ARBA" id="ARBA00022723"/>
    </source>
</evidence>
<keyword evidence="2" id="KW-0479">Metal-binding</keyword>
<evidence type="ECO:0000256" key="7">
    <source>
        <dbReference type="ARBA" id="ARBA00023054"/>
    </source>
</evidence>
<dbReference type="InterPro" id="IPR017907">
    <property type="entry name" value="Znf_RING_CS"/>
</dbReference>